<dbReference type="STRING" id="1293598.IV56_GL000983"/>
<dbReference type="PATRIC" id="fig|1293598.4.peg.1033"/>
<gene>
    <name evidence="2" type="ORF">IV56_GL000983</name>
</gene>
<dbReference type="InterPro" id="IPR000182">
    <property type="entry name" value="GNAT_dom"/>
</dbReference>
<dbReference type="PROSITE" id="PS51186">
    <property type="entry name" value="GNAT"/>
    <property type="match status" value="1"/>
</dbReference>
<dbReference type="EMBL" id="JQCE01000034">
    <property type="protein sequence ID" value="KRO16709.1"/>
    <property type="molecule type" value="Genomic_DNA"/>
</dbReference>
<organism evidence="2 3">
    <name type="scientific">Lacticaseibacillus saniviri JCM 17471 = DSM 24301</name>
    <dbReference type="NCBI Taxonomy" id="1293598"/>
    <lineage>
        <taxon>Bacteria</taxon>
        <taxon>Bacillati</taxon>
        <taxon>Bacillota</taxon>
        <taxon>Bacilli</taxon>
        <taxon>Lactobacillales</taxon>
        <taxon>Lactobacillaceae</taxon>
        <taxon>Lacticaseibacillus</taxon>
    </lineage>
</organism>
<feature type="domain" description="N-acetyltransferase" evidence="1">
    <location>
        <begin position="5"/>
        <end position="141"/>
    </location>
</feature>
<evidence type="ECO:0000313" key="2">
    <source>
        <dbReference type="EMBL" id="KRO16709.1"/>
    </source>
</evidence>
<evidence type="ECO:0000259" key="1">
    <source>
        <dbReference type="PROSITE" id="PS51186"/>
    </source>
</evidence>
<keyword evidence="3" id="KW-1185">Reference proteome</keyword>
<dbReference type="RefSeq" id="WP_054777728.1">
    <property type="nucleotide sequence ID" value="NZ_BBBX01000018.1"/>
</dbReference>
<dbReference type="SUPFAM" id="SSF55729">
    <property type="entry name" value="Acyl-CoA N-acyltransferases (Nat)"/>
    <property type="match status" value="1"/>
</dbReference>
<sequence length="141" mass="15787">MLDIKTTQDLDSQTYRDALMIRQTVFVNEQGVDPKLEIDADEAKAIYFVGYLNQQPVVTARLIDGNHIQRVATMKAFRHQGLAKELLLAMEAPAKALGATELHLNAQLSALPFYERLCYHAFGPEFMDAGIAHRAMSKPLN</sequence>
<accession>A0A0R2MT49</accession>
<dbReference type="AlphaFoldDB" id="A0A0R2MT49"/>
<name>A0A0R2MT49_9LACO</name>
<comment type="caution">
    <text evidence="2">The sequence shown here is derived from an EMBL/GenBank/DDBJ whole genome shotgun (WGS) entry which is preliminary data.</text>
</comment>
<dbReference type="Pfam" id="PF13673">
    <property type="entry name" value="Acetyltransf_10"/>
    <property type="match status" value="1"/>
</dbReference>
<evidence type="ECO:0000313" key="3">
    <source>
        <dbReference type="Proteomes" id="UP000050969"/>
    </source>
</evidence>
<dbReference type="InterPro" id="IPR016181">
    <property type="entry name" value="Acyl_CoA_acyltransferase"/>
</dbReference>
<proteinExistence type="predicted"/>
<protein>
    <recommendedName>
        <fullName evidence="1">N-acetyltransferase domain-containing protein</fullName>
    </recommendedName>
</protein>
<dbReference type="Proteomes" id="UP000050969">
    <property type="component" value="Unassembled WGS sequence"/>
</dbReference>
<dbReference type="GO" id="GO:0016747">
    <property type="term" value="F:acyltransferase activity, transferring groups other than amino-acyl groups"/>
    <property type="evidence" value="ECO:0007669"/>
    <property type="project" value="InterPro"/>
</dbReference>
<dbReference type="Gene3D" id="3.40.630.30">
    <property type="match status" value="1"/>
</dbReference>
<dbReference type="CDD" id="cd04301">
    <property type="entry name" value="NAT_SF"/>
    <property type="match status" value="1"/>
</dbReference>
<dbReference type="OrthoDB" id="9796171at2"/>
<reference evidence="2 3" key="1">
    <citation type="journal article" date="2015" name="Genome Announc.">
        <title>Expanding the biotechnology potential of lactobacilli through comparative genomics of 213 strains and associated genera.</title>
        <authorList>
            <person name="Sun Z."/>
            <person name="Harris H.M."/>
            <person name="McCann A."/>
            <person name="Guo C."/>
            <person name="Argimon S."/>
            <person name="Zhang W."/>
            <person name="Yang X."/>
            <person name="Jeffery I.B."/>
            <person name="Cooney J.C."/>
            <person name="Kagawa T.F."/>
            <person name="Liu W."/>
            <person name="Song Y."/>
            <person name="Salvetti E."/>
            <person name="Wrobel A."/>
            <person name="Rasinkangas P."/>
            <person name="Parkhill J."/>
            <person name="Rea M.C."/>
            <person name="O'Sullivan O."/>
            <person name="Ritari J."/>
            <person name="Douillard F.P."/>
            <person name="Paul Ross R."/>
            <person name="Yang R."/>
            <person name="Briner A.E."/>
            <person name="Felis G.E."/>
            <person name="de Vos W.M."/>
            <person name="Barrangou R."/>
            <person name="Klaenhammer T.R."/>
            <person name="Caufield P.W."/>
            <person name="Cui Y."/>
            <person name="Zhang H."/>
            <person name="O'Toole P.W."/>
        </authorList>
    </citation>
    <scope>NUCLEOTIDE SEQUENCE [LARGE SCALE GENOMIC DNA]</scope>
    <source>
        <strain evidence="2 3">DSM 24301</strain>
    </source>
</reference>